<name>M2N0E2_BAUPA</name>
<dbReference type="RefSeq" id="XP_007680329.1">
    <property type="nucleotide sequence ID" value="XM_007682139.1"/>
</dbReference>
<accession>M2N0E2</accession>
<dbReference type="AlphaFoldDB" id="M2N0E2"/>
<evidence type="ECO:0000313" key="2">
    <source>
        <dbReference type="EMBL" id="EMC92050.1"/>
    </source>
</evidence>
<dbReference type="HOGENOM" id="CLU_150138_2_1_1"/>
<feature type="region of interest" description="Disordered" evidence="1">
    <location>
        <begin position="1"/>
        <end position="65"/>
    </location>
</feature>
<dbReference type="Proteomes" id="UP000011761">
    <property type="component" value="Unassembled WGS sequence"/>
</dbReference>
<feature type="compositionally biased region" description="Polar residues" evidence="1">
    <location>
        <begin position="1"/>
        <end position="16"/>
    </location>
</feature>
<proteinExistence type="predicted"/>
<feature type="compositionally biased region" description="Polar residues" evidence="1">
    <location>
        <begin position="32"/>
        <end position="44"/>
    </location>
</feature>
<organism evidence="2 3">
    <name type="scientific">Baudoinia panamericana (strain UAMH 10762)</name>
    <name type="common">Angels' share fungus</name>
    <name type="synonym">Baudoinia compniacensis (strain UAMH 10762)</name>
    <dbReference type="NCBI Taxonomy" id="717646"/>
    <lineage>
        <taxon>Eukaryota</taxon>
        <taxon>Fungi</taxon>
        <taxon>Dikarya</taxon>
        <taxon>Ascomycota</taxon>
        <taxon>Pezizomycotina</taxon>
        <taxon>Dothideomycetes</taxon>
        <taxon>Dothideomycetidae</taxon>
        <taxon>Mycosphaerellales</taxon>
        <taxon>Teratosphaeriaceae</taxon>
        <taxon>Baudoinia</taxon>
    </lineage>
</organism>
<dbReference type="GeneID" id="19113425"/>
<dbReference type="eggNOG" id="ENOG502SG05">
    <property type="taxonomic scope" value="Eukaryota"/>
</dbReference>
<dbReference type="EMBL" id="KB445562">
    <property type="protein sequence ID" value="EMC92050.1"/>
    <property type="molecule type" value="Genomic_DNA"/>
</dbReference>
<dbReference type="KEGG" id="bcom:BAUCODRAFT_38071"/>
<evidence type="ECO:0000256" key="1">
    <source>
        <dbReference type="SAM" id="MobiDB-lite"/>
    </source>
</evidence>
<reference evidence="2 3" key="1">
    <citation type="journal article" date="2012" name="PLoS Pathog.">
        <title>Diverse lifestyles and strategies of plant pathogenesis encoded in the genomes of eighteen Dothideomycetes fungi.</title>
        <authorList>
            <person name="Ohm R.A."/>
            <person name="Feau N."/>
            <person name="Henrissat B."/>
            <person name="Schoch C.L."/>
            <person name="Horwitz B.A."/>
            <person name="Barry K.W."/>
            <person name="Condon B.J."/>
            <person name="Copeland A.C."/>
            <person name="Dhillon B."/>
            <person name="Glaser F."/>
            <person name="Hesse C.N."/>
            <person name="Kosti I."/>
            <person name="LaButti K."/>
            <person name="Lindquist E.A."/>
            <person name="Lucas S."/>
            <person name="Salamov A.A."/>
            <person name="Bradshaw R.E."/>
            <person name="Ciuffetti L."/>
            <person name="Hamelin R.C."/>
            <person name="Kema G.H.J."/>
            <person name="Lawrence C."/>
            <person name="Scott J.A."/>
            <person name="Spatafora J.W."/>
            <person name="Turgeon B.G."/>
            <person name="de Wit P.J.G.M."/>
            <person name="Zhong S."/>
            <person name="Goodwin S.B."/>
            <person name="Grigoriev I.V."/>
        </authorList>
    </citation>
    <scope>NUCLEOTIDE SEQUENCE [LARGE SCALE GENOMIC DNA]</scope>
    <source>
        <strain evidence="2 3">UAMH 10762</strain>
    </source>
</reference>
<gene>
    <name evidence="2" type="ORF">BAUCODRAFT_38071</name>
</gene>
<dbReference type="OrthoDB" id="5278621at2759"/>
<protein>
    <submittedName>
        <fullName evidence="2">Uncharacterized protein</fullName>
    </submittedName>
</protein>
<dbReference type="OMA" id="ENMGGEK"/>
<keyword evidence="3" id="KW-1185">Reference proteome</keyword>
<sequence>MFDTSGSIGKQFTTQGAIGGTAQKLGGPFDASQGSIGKQFTPQGSIGGAVKDMLGSSEKGTMQDK</sequence>
<evidence type="ECO:0000313" key="3">
    <source>
        <dbReference type="Proteomes" id="UP000011761"/>
    </source>
</evidence>